<name>A7HXN6_PARL1</name>
<keyword evidence="1" id="KW-1133">Transmembrane helix</keyword>
<dbReference type="AlphaFoldDB" id="A7HXN6"/>
<evidence type="ECO:0000256" key="1">
    <source>
        <dbReference type="SAM" id="Phobius"/>
    </source>
</evidence>
<dbReference type="RefSeq" id="WP_012111990.1">
    <property type="nucleotide sequence ID" value="NC_009719.1"/>
</dbReference>
<dbReference type="STRING" id="402881.Plav_3062"/>
<accession>A7HXN6</accession>
<proteinExistence type="predicted"/>
<gene>
    <name evidence="2" type="ordered locus">Plav_3062</name>
</gene>
<dbReference type="EMBL" id="CP000774">
    <property type="protein sequence ID" value="ABS64669.1"/>
    <property type="molecule type" value="Genomic_DNA"/>
</dbReference>
<evidence type="ECO:0000313" key="3">
    <source>
        <dbReference type="Proteomes" id="UP000006377"/>
    </source>
</evidence>
<sequence length="106" mass="11652">MTVAELLGNMSMETQISVGGLILLFVILTALHMNSLRNQREQEAARSEREIKARIDALMRKLEGKSLGRGGRITSAVVSARPVRRTAEKLVPASRCPAPAKRASRR</sequence>
<dbReference type="HOGENOM" id="CLU_2220624_0_0_5"/>
<protein>
    <submittedName>
        <fullName evidence="2">Uncharacterized protein</fullName>
    </submittedName>
</protein>
<evidence type="ECO:0000313" key="2">
    <source>
        <dbReference type="EMBL" id="ABS64669.1"/>
    </source>
</evidence>
<organism evidence="2 3">
    <name type="scientific">Parvibaculum lavamentivorans (strain DS-1 / DSM 13023 / NCIMB 13966)</name>
    <dbReference type="NCBI Taxonomy" id="402881"/>
    <lineage>
        <taxon>Bacteria</taxon>
        <taxon>Pseudomonadati</taxon>
        <taxon>Pseudomonadota</taxon>
        <taxon>Alphaproteobacteria</taxon>
        <taxon>Hyphomicrobiales</taxon>
        <taxon>Parvibaculaceae</taxon>
        <taxon>Parvibaculum</taxon>
    </lineage>
</organism>
<keyword evidence="3" id="KW-1185">Reference proteome</keyword>
<dbReference type="KEGG" id="pla:Plav_3062"/>
<feature type="transmembrane region" description="Helical" evidence="1">
    <location>
        <begin position="16"/>
        <end position="36"/>
    </location>
</feature>
<keyword evidence="1" id="KW-0472">Membrane</keyword>
<keyword evidence="1" id="KW-0812">Transmembrane</keyword>
<dbReference type="Proteomes" id="UP000006377">
    <property type="component" value="Chromosome"/>
</dbReference>
<reference evidence="2 3" key="1">
    <citation type="journal article" date="2011" name="Stand. Genomic Sci.">
        <title>Complete genome sequence of Parvibaculum lavamentivorans type strain (DS-1(T)).</title>
        <authorList>
            <person name="Schleheck D."/>
            <person name="Weiss M."/>
            <person name="Pitluck S."/>
            <person name="Bruce D."/>
            <person name="Land M.L."/>
            <person name="Han S."/>
            <person name="Saunders E."/>
            <person name="Tapia R."/>
            <person name="Detter C."/>
            <person name="Brettin T."/>
            <person name="Han J."/>
            <person name="Woyke T."/>
            <person name="Goodwin L."/>
            <person name="Pennacchio L."/>
            <person name="Nolan M."/>
            <person name="Cook A.M."/>
            <person name="Kjelleberg S."/>
            <person name="Thomas T."/>
        </authorList>
    </citation>
    <scope>NUCLEOTIDE SEQUENCE [LARGE SCALE GENOMIC DNA]</scope>
    <source>
        <strain evidence="3">DS-1 / DSM 13023 / NCIMB 13966</strain>
    </source>
</reference>